<comment type="caution">
    <text evidence="3">The sequence shown here is derived from an EMBL/GenBank/DDBJ whole genome shotgun (WGS) entry which is preliminary data.</text>
</comment>
<dbReference type="SUPFAM" id="SSF49899">
    <property type="entry name" value="Concanavalin A-like lectins/glucanases"/>
    <property type="match status" value="1"/>
</dbReference>
<proteinExistence type="inferred from homology"/>
<keyword evidence="4" id="KW-1185">Reference proteome</keyword>
<gene>
    <name evidence="3" type="ORF">ICJ84_05265</name>
</gene>
<dbReference type="AlphaFoldDB" id="A0A8J6Q741"/>
<evidence type="ECO:0000313" key="3">
    <source>
        <dbReference type="EMBL" id="MBD0834835.1"/>
    </source>
</evidence>
<dbReference type="PROSITE" id="PS51762">
    <property type="entry name" value="GH16_2"/>
    <property type="match status" value="1"/>
</dbReference>
<dbReference type="InterPro" id="IPR013320">
    <property type="entry name" value="ConA-like_dom_sf"/>
</dbReference>
<feature type="domain" description="GH16" evidence="2">
    <location>
        <begin position="22"/>
        <end position="279"/>
    </location>
</feature>
<evidence type="ECO:0000259" key="2">
    <source>
        <dbReference type="PROSITE" id="PS51762"/>
    </source>
</evidence>
<dbReference type="GO" id="GO:0004553">
    <property type="term" value="F:hydrolase activity, hydrolyzing O-glycosyl compounds"/>
    <property type="evidence" value="ECO:0007669"/>
    <property type="project" value="InterPro"/>
</dbReference>
<dbReference type="RefSeq" id="WP_188215286.1">
    <property type="nucleotide sequence ID" value="NZ_BAABGH010000018.1"/>
</dbReference>
<evidence type="ECO:0000256" key="1">
    <source>
        <dbReference type="ARBA" id="ARBA00006865"/>
    </source>
</evidence>
<comment type="similarity">
    <text evidence="1">Belongs to the glycosyl hydrolase 16 family.</text>
</comment>
<accession>A0A8J6Q741</accession>
<dbReference type="EMBL" id="JACVXC010000001">
    <property type="protein sequence ID" value="MBD0834835.1"/>
    <property type="molecule type" value="Genomic_DNA"/>
</dbReference>
<name>A0A8J6Q741_9FLAO</name>
<organism evidence="3 4">
    <name type="scientific">Aestuariibaculum suncheonense</name>
    <dbReference type="NCBI Taxonomy" id="1028745"/>
    <lineage>
        <taxon>Bacteria</taxon>
        <taxon>Pseudomonadati</taxon>
        <taxon>Bacteroidota</taxon>
        <taxon>Flavobacteriia</taxon>
        <taxon>Flavobacteriales</taxon>
        <taxon>Flavobacteriaceae</taxon>
    </lineage>
</organism>
<sequence length="288" mass="32990">MFSVKFLFIVFSLLTIVSNGTQTFSISPIKFNQTNIKFTDTIKPIVFLDSTSFNNKKVFEKHWNMLYPWGADHNGTARMFPENITLKKGGILQINAVWNQGKDEGKSKSDPHLPIAFHSGAVHLKKHITVTEKLAYWEISGDFQAPTHFGAWPAFWITGAETWPPEIDMLEFKGSSTCWQNTVTGKDWRNTIWTTEKTVIDDAPSTWHHYKVTLEYLDEVNTRVKMYIDGSLKSEEIKDYSHKPFWLIINLQMEGASGQTKESATVKRKSTRFRAKNIYVAATPDKSN</sequence>
<dbReference type="GO" id="GO:0005975">
    <property type="term" value="P:carbohydrate metabolic process"/>
    <property type="evidence" value="ECO:0007669"/>
    <property type="project" value="InterPro"/>
</dbReference>
<evidence type="ECO:0000313" key="4">
    <source>
        <dbReference type="Proteomes" id="UP000602057"/>
    </source>
</evidence>
<keyword evidence="3" id="KW-0378">Hydrolase</keyword>
<protein>
    <submittedName>
        <fullName evidence="3">Glycoside hydrolase</fullName>
    </submittedName>
</protein>
<reference evidence="3" key="1">
    <citation type="journal article" date="2013" name="Int. J. Syst. Evol. Microbiol.">
        <title>Aestuariibaculum suncheonense gen. nov., sp. nov., a marine bacterium of the family Flavobacteriaceae isolated from a tidal flat and emended descriptions of the genera Gaetbulibacter and Tamlana.</title>
        <authorList>
            <person name="Jeong S.H."/>
            <person name="Park M.S."/>
            <person name="Jin H.M."/>
            <person name="Lee K."/>
            <person name="Park W."/>
            <person name="Jeon C.O."/>
        </authorList>
    </citation>
    <scope>NUCLEOTIDE SEQUENCE</scope>
    <source>
        <strain evidence="3">SC17</strain>
    </source>
</reference>
<dbReference type="Proteomes" id="UP000602057">
    <property type="component" value="Unassembled WGS sequence"/>
</dbReference>
<dbReference type="Pfam" id="PF00722">
    <property type="entry name" value="Glyco_hydro_16"/>
    <property type="match status" value="1"/>
</dbReference>
<reference evidence="3" key="2">
    <citation type="submission" date="2020-09" db="EMBL/GenBank/DDBJ databases">
        <authorList>
            <person name="Wu Z."/>
        </authorList>
    </citation>
    <scope>NUCLEOTIDE SEQUENCE</scope>
    <source>
        <strain evidence="3">SC17</strain>
    </source>
</reference>
<dbReference type="Gene3D" id="2.60.120.200">
    <property type="match status" value="1"/>
</dbReference>
<dbReference type="InterPro" id="IPR000757">
    <property type="entry name" value="Beta-glucanase-like"/>
</dbReference>